<dbReference type="Proteomes" id="UP000194632">
    <property type="component" value="Unassembled WGS sequence"/>
</dbReference>
<dbReference type="InterPro" id="IPR041578">
    <property type="entry name" value="PIN_8"/>
</dbReference>
<comment type="caution">
    <text evidence="3">The sequence shown here is derived from an EMBL/GenBank/DDBJ whole genome shotgun (WGS) entry which is preliminary data.</text>
</comment>
<evidence type="ECO:0000256" key="1">
    <source>
        <dbReference type="SAM" id="MobiDB-lite"/>
    </source>
</evidence>
<evidence type="ECO:0000313" key="3">
    <source>
        <dbReference type="EMBL" id="OUC76153.1"/>
    </source>
</evidence>
<accession>A0A243Q4D2</accession>
<evidence type="ECO:0000259" key="2">
    <source>
        <dbReference type="Pfam" id="PF18476"/>
    </source>
</evidence>
<proteinExistence type="predicted"/>
<feature type="compositionally biased region" description="Acidic residues" evidence="1">
    <location>
        <begin position="423"/>
        <end position="437"/>
    </location>
</feature>
<organism evidence="3 4">
    <name type="scientific">Gordonia lacunae</name>
    <dbReference type="NCBI Taxonomy" id="417102"/>
    <lineage>
        <taxon>Bacteria</taxon>
        <taxon>Bacillati</taxon>
        <taxon>Actinomycetota</taxon>
        <taxon>Actinomycetes</taxon>
        <taxon>Mycobacteriales</taxon>
        <taxon>Gordoniaceae</taxon>
        <taxon>Gordonia</taxon>
    </lineage>
</organism>
<dbReference type="AlphaFoldDB" id="A0A243Q4D2"/>
<protein>
    <recommendedName>
        <fullName evidence="2">PIN like domain-containing protein</fullName>
    </recommendedName>
</protein>
<evidence type="ECO:0000313" key="4">
    <source>
        <dbReference type="Proteomes" id="UP000194632"/>
    </source>
</evidence>
<gene>
    <name evidence="3" type="ORF">CA982_23100</name>
</gene>
<dbReference type="EMBL" id="NGFO01000039">
    <property type="protein sequence ID" value="OUC76153.1"/>
    <property type="molecule type" value="Genomic_DNA"/>
</dbReference>
<feature type="region of interest" description="Disordered" evidence="1">
    <location>
        <begin position="409"/>
        <end position="443"/>
    </location>
</feature>
<dbReference type="STRING" id="417102.CA982_23100"/>
<name>A0A243Q4D2_9ACTN</name>
<reference evidence="3 4" key="1">
    <citation type="submission" date="2017-05" db="EMBL/GenBank/DDBJ databases">
        <title>Biotechnological potential of actinobacteria isolated from South African environments.</title>
        <authorList>
            <person name="Le Roes-Hill M."/>
            <person name="Prins A."/>
            <person name="Durrell K.A."/>
        </authorList>
    </citation>
    <scope>NUCLEOTIDE SEQUENCE [LARGE SCALE GENOMIC DNA]</scope>
    <source>
        <strain evidence="3">BS2</strain>
    </source>
</reference>
<keyword evidence="4" id="KW-1185">Reference proteome</keyword>
<feature type="domain" description="PIN like" evidence="2">
    <location>
        <begin position="44"/>
        <end position="277"/>
    </location>
</feature>
<dbReference type="Pfam" id="PF18476">
    <property type="entry name" value="PIN_8"/>
    <property type="match status" value="1"/>
</dbReference>
<sequence length="443" mass="50139">MTRGPGTKTGTAQRRQEDAMREVFGEWYTYGDDERGDFVTKARIALDANVLLDLYRISKESREKILAQLERDEIRPRLFLPYRAGLEYHRQRLSVADDHAKQYASATSIITRVKKNGANSPLLRELRTAVEGVKDTGVQKRLLDAVDAAFKTAATEVEEALRTERESNILHTKQIQATDPIRDRIEKLFTDPGQVGRRRTSTDLRAWEDQARARLAAAIPPGTGADEAKQDGGIGDPLIWMEMMDLAKTDEQDVLFVSNDMKADWRHIVDDEDFGTLPDLRREFADETGQRYHHVSTDTFLQDLNKYLNADVGDEVIDEVKHTRVTLSPTIELPTLRVADLYPDLTARNEEMYRNAVRGVNMPTAQELNAITGFRSSGIWETLRNQLAHNQLSELSEFTRSPEFQRLIWTAQPSDRAKPTDDGLPDDDDGLPEDDTEPGSIGD</sequence>